<protein>
    <recommendedName>
        <fullName evidence="2">CAAX prenyl protease 2/Lysostaphin resistance protein A-like domain-containing protein</fullName>
    </recommendedName>
</protein>
<evidence type="ECO:0000256" key="1">
    <source>
        <dbReference type="SAM" id="Phobius"/>
    </source>
</evidence>
<name>A0A285ZRM5_9SPHI</name>
<feature type="transmembrane region" description="Helical" evidence="1">
    <location>
        <begin position="51"/>
        <end position="71"/>
    </location>
</feature>
<dbReference type="EMBL" id="OCMT01000001">
    <property type="protein sequence ID" value="SOD12302.1"/>
    <property type="molecule type" value="Genomic_DNA"/>
</dbReference>
<dbReference type="Proteomes" id="UP000219281">
    <property type="component" value="Unassembled WGS sequence"/>
</dbReference>
<sequence>MIEESKLGYYLMPVLKVWLFMFFLLLCTIPFGLISQLNFLPTISSPIITDIIAQFSLVIVVLGALLMMFKILPDLDFYQVFVRKTSFFSEFFKGAGLGFMTMVLCASLLYANGNVKFEVAVFSWSTIGLYLVFFLLISFFEELLFRSYPLFALSERYPLWFAILVNGFLFALAHFANPGLTVLGIVNITLAGILFALYTLQKRNVSWAIGMHFAWNFTQAILLGYHVSGNKMSGFVKAIPQGAEYISGGKFGIEGSVFCTFFLVIFIAWLIYRNGFGIIESKEFEEIEADN</sequence>
<accession>A0A285ZRM5</accession>
<dbReference type="OrthoDB" id="324900at2"/>
<feature type="transmembrane region" description="Helical" evidence="1">
    <location>
        <begin position="182"/>
        <end position="200"/>
    </location>
</feature>
<organism evidence="3 4">
    <name type="scientific">Pedobacter xixiisoli</name>
    <dbReference type="NCBI Taxonomy" id="1476464"/>
    <lineage>
        <taxon>Bacteria</taxon>
        <taxon>Pseudomonadati</taxon>
        <taxon>Bacteroidota</taxon>
        <taxon>Sphingobacteriia</taxon>
        <taxon>Sphingobacteriales</taxon>
        <taxon>Sphingobacteriaceae</taxon>
        <taxon>Pedobacter</taxon>
    </lineage>
</organism>
<keyword evidence="1" id="KW-0812">Transmembrane</keyword>
<feature type="transmembrane region" description="Helical" evidence="1">
    <location>
        <begin position="122"/>
        <end position="145"/>
    </location>
</feature>
<keyword evidence="1" id="KW-0472">Membrane</keyword>
<reference evidence="4" key="1">
    <citation type="submission" date="2017-09" db="EMBL/GenBank/DDBJ databases">
        <authorList>
            <person name="Varghese N."/>
            <person name="Submissions S."/>
        </authorList>
    </citation>
    <scope>NUCLEOTIDE SEQUENCE [LARGE SCALE GENOMIC DNA]</scope>
    <source>
        <strain evidence="4">CGMCC 1.12803</strain>
    </source>
</reference>
<feature type="transmembrane region" description="Helical" evidence="1">
    <location>
        <begin position="207"/>
        <end position="227"/>
    </location>
</feature>
<dbReference type="PANTHER" id="PTHR39430:SF1">
    <property type="entry name" value="PROTEASE"/>
    <property type="match status" value="1"/>
</dbReference>
<dbReference type="GO" id="GO:0004175">
    <property type="term" value="F:endopeptidase activity"/>
    <property type="evidence" value="ECO:0007669"/>
    <property type="project" value="UniProtKB-ARBA"/>
</dbReference>
<feature type="transmembrane region" description="Helical" evidence="1">
    <location>
        <begin position="91"/>
        <end position="110"/>
    </location>
</feature>
<evidence type="ECO:0000313" key="4">
    <source>
        <dbReference type="Proteomes" id="UP000219281"/>
    </source>
</evidence>
<evidence type="ECO:0000259" key="2">
    <source>
        <dbReference type="Pfam" id="PF02517"/>
    </source>
</evidence>
<dbReference type="PANTHER" id="PTHR39430">
    <property type="entry name" value="MEMBRANE-ASSOCIATED PROTEASE-RELATED"/>
    <property type="match status" value="1"/>
</dbReference>
<dbReference type="AlphaFoldDB" id="A0A285ZRM5"/>
<keyword evidence="1" id="KW-1133">Transmembrane helix</keyword>
<feature type="domain" description="CAAX prenyl protease 2/Lysostaphin resistance protein A-like" evidence="2">
    <location>
        <begin position="124"/>
        <end position="217"/>
    </location>
</feature>
<feature type="transmembrane region" description="Helical" evidence="1">
    <location>
        <begin position="157"/>
        <end position="176"/>
    </location>
</feature>
<proteinExistence type="predicted"/>
<dbReference type="InterPro" id="IPR003675">
    <property type="entry name" value="Rce1/LyrA-like_dom"/>
</dbReference>
<evidence type="ECO:0000313" key="3">
    <source>
        <dbReference type="EMBL" id="SOD12302.1"/>
    </source>
</evidence>
<gene>
    <name evidence="3" type="ORF">SAMN06297358_0597</name>
</gene>
<dbReference type="Pfam" id="PF02517">
    <property type="entry name" value="Rce1-like"/>
    <property type="match status" value="1"/>
</dbReference>
<feature type="transmembrane region" description="Helical" evidence="1">
    <location>
        <begin position="7"/>
        <end position="31"/>
    </location>
</feature>
<dbReference type="RefSeq" id="WP_097128493.1">
    <property type="nucleotide sequence ID" value="NZ_OCMT01000001.1"/>
</dbReference>
<dbReference type="GO" id="GO:0080120">
    <property type="term" value="P:CAAX-box protein maturation"/>
    <property type="evidence" value="ECO:0007669"/>
    <property type="project" value="UniProtKB-ARBA"/>
</dbReference>
<feature type="transmembrane region" description="Helical" evidence="1">
    <location>
        <begin position="251"/>
        <end position="272"/>
    </location>
</feature>
<keyword evidence="4" id="KW-1185">Reference proteome</keyword>